<gene>
    <name evidence="2" type="ORF">METZ01_LOCUS259368</name>
</gene>
<dbReference type="GO" id="GO:0045892">
    <property type="term" value="P:negative regulation of DNA-templated transcription"/>
    <property type="evidence" value="ECO:0007669"/>
    <property type="project" value="InterPro"/>
</dbReference>
<dbReference type="AlphaFoldDB" id="A0A382J326"/>
<dbReference type="PANTHER" id="PTHR35786:SF1">
    <property type="entry name" value="REDOX-SENSING TRANSCRIPTIONAL REPRESSOR REX 1"/>
    <property type="match status" value="1"/>
</dbReference>
<dbReference type="SUPFAM" id="SSF46785">
    <property type="entry name" value="Winged helix' DNA-binding domain"/>
    <property type="match status" value="1"/>
</dbReference>
<evidence type="ECO:0000313" key="2">
    <source>
        <dbReference type="EMBL" id="SVC06514.1"/>
    </source>
</evidence>
<dbReference type="PANTHER" id="PTHR35786">
    <property type="entry name" value="REDOX-SENSING TRANSCRIPTIONAL REPRESSOR REX"/>
    <property type="match status" value="1"/>
</dbReference>
<organism evidence="2">
    <name type="scientific">marine metagenome</name>
    <dbReference type="NCBI Taxonomy" id="408172"/>
    <lineage>
        <taxon>unclassified sequences</taxon>
        <taxon>metagenomes</taxon>
        <taxon>ecological metagenomes</taxon>
    </lineage>
</organism>
<feature type="non-terminal residue" evidence="2">
    <location>
        <position position="119"/>
    </location>
</feature>
<evidence type="ECO:0000259" key="1">
    <source>
        <dbReference type="Pfam" id="PF06971"/>
    </source>
</evidence>
<dbReference type="EMBL" id="UINC01071538">
    <property type="protein sequence ID" value="SVC06514.1"/>
    <property type="molecule type" value="Genomic_DNA"/>
</dbReference>
<protein>
    <recommendedName>
        <fullName evidence="1">Rex DNA-binding C-terminal domain-containing protein</fullName>
    </recommendedName>
</protein>
<dbReference type="Pfam" id="PF06971">
    <property type="entry name" value="Put_DNA-bind_N"/>
    <property type="match status" value="1"/>
</dbReference>
<feature type="domain" description="Rex DNA-binding C-terminal" evidence="1">
    <location>
        <begin position="6"/>
        <end position="53"/>
    </location>
</feature>
<name>A0A382J326_9ZZZZ</name>
<accession>A0A382J326</accession>
<dbReference type="NCBIfam" id="NF003995">
    <property type="entry name" value="PRK05472.2-4"/>
    <property type="match status" value="1"/>
</dbReference>
<feature type="non-terminal residue" evidence="2">
    <location>
        <position position="1"/>
    </location>
</feature>
<dbReference type="InterPro" id="IPR009718">
    <property type="entry name" value="Rex_DNA-bd_C_dom"/>
</dbReference>
<dbReference type="Gene3D" id="3.40.50.720">
    <property type="entry name" value="NAD(P)-binding Rossmann-like Domain"/>
    <property type="match status" value="1"/>
</dbReference>
<sequence>VSNLNLPEAALSRLTVYQRALVELNDSGIKTVSSRELAEISGSNESKVRKDISYLGSYGTRGVGYETERLINEIGVVLGGSQPRPAVLVGIGNLGRALSQYEGFQVSGFPIVGLVDTDP</sequence>
<dbReference type="GO" id="GO:0051775">
    <property type="term" value="P:response to redox state"/>
    <property type="evidence" value="ECO:0007669"/>
    <property type="project" value="InterPro"/>
</dbReference>
<proteinExistence type="predicted"/>
<dbReference type="Gene3D" id="1.10.10.10">
    <property type="entry name" value="Winged helix-like DNA-binding domain superfamily/Winged helix DNA-binding domain"/>
    <property type="match status" value="1"/>
</dbReference>
<dbReference type="InterPro" id="IPR022876">
    <property type="entry name" value="Tscrpt_rep_Rex"/>
</dbReference>
<reference evidence="2" key="1">
    <citation type="submission" date="2018-05" db="EMBL/GenBank/DDBJ databases">
        <authorList>
            <person name="Lanie J.A."/>
            <person name="Ng W.-L."/>
            <person name="Kazmierczak K.M."/>
            <person name="Andrzejewski T.M."/>
            <person name="Davidsen T.M."/>
            <person name="Wayne K.J."/>
            <person name="Tettelin H."/>
            <person name="Glass J.I."/>
            <person name="Rusch D."/>
            <person name="Podicherti R."/>
            <person name="Tsui H.-C.T."/>
            <person name="Winkler M.E."/>
        </authorList>
    </citation>
    <scope>NUCLEOTIDE SEQUENCE</scope>
</reference>
<dbReference type="InterPro" id="IPR036390">
    <property type="entry name" value="WH_DNA-bd_sf"/>
</dbReference>
<dbReference type="InterPro" id="IPR036388">
    <property type="entry name" value="WH-like_DNA-bd_sf"/>
</dbReference>